<dbReference type="PANTHER" id="PTHR30531">
    <property type="entry name" value="FLAGELLAR BIOSYNTHETIC PROTEIN FLHB"/>
    <property type="match status" value="1"/>
</dbReference>
<keyword evidence="3" id="KW-0472">Membrane</keyword>
<name>A0ABV0CVX3_9SPHN</name>
<feature type="region of interest" description="Disordered" evidence="2">
    <location>
        <begin position="222"/>
        <end position="245"/>
    </location>
</feature>
<dbReference type="EMBL" id="JBDLBR010000002">
    <property type="protein sequence ID" value="MEN7536826.1"/>
    <property type="molecule type" value="Genomic_DNA"/>
</dbReference>
<protein>
    <submittedName>
        <fullName evidence="4">EscU/YscU/HrcU family type III secretion system export apparatus switch protein</fullName>
    </submittedName>
</protein>
<gene>
    <name evidence="4" type="ORF">ABDJ38_06540</name>
</gene>
<sequence length="375" mass="40995">MSQESSGEKTFAPTPRKRREAAKQGDVLRSKELATAATVITGLAWMIVAGPWVLDELRKLVITALTFDANSLERGGAGDVLAIIPDVAVPVVILGLMVPAASLVAQLSFGEGRWVTENLQFKGKRINPVSGLKRIFGPQGWIEMGKGLLKVGLLGTIAYVWMRMTLPDISELGRVTLARQLEIAWSACISLVAALAGGLVIIAMIDLPIQWFRRDQRLKMTHQEMRDENKESEGSPETKAARRQRQREIATGALGPAMKDAQFVITNPTHFSVALAYDPEKASAPIVIAKGRGEKALAIREVAADMQIPVLEYPPLARSLFYTTRERQMIREELYAAVAAIVAFVLSIRRGETPPMPQVSVPVDMQFDADGRTSA</sequence>
<reference evidence="4 5" key="1">
    <citation type="submission" date="2024-05" db="EMBL/GenBank/DDBJ databases">
        <authorList>
            <person name="Park S."/>
        </authorList>
    </citation>
    <scope>NUCLEOTIDE SEQUENCE [LARGE SCALE GENOMIC DNA]</scope>
    <source>
        <strain evidence="4 5">DGU5</strain>
    </source>
</reference>
<keyword evidence="3" id="KW-0812">Transmembrane</keyword>
<dbReference type="Gene3D" id="3.40.1690.10">
    <property type="entry name" value="secretion proteins EscU"/>
    <property type="match status" value="1"/>
</dbReference>
<dbReference type="InterPro" id="IPR029025">
    <property type="entry name" value="T3SS_substrate_exporter_C"/>
</dbReference>
<keyword evidence="3" id="KW-1133">Transmembrane helix</keyword>
<evidence type="ECO:0000313" key="5">
    <source>
        <dbReference type="Proteomes" id="UP001484535"/>
    </source>
</evidence>
<proteinExistence type="inferred from homology"/>
<dbReference type="SUPFAM" id="SSF160544">
    <property type="entry name" value="EscU C-terminal domain-like"/>
    <property type="match status" value="1"/>
</dbReference>
<evidence type="ECO:0000256" key="3">
    <source>
        <dbReference type="SAM" id="Phobius"/>
    </source>
</evidence>
<feature type="transmembrane region" description="Helical" evidence="3">
    <location>
        <begin position="184"/>
        <end position="209"/>
    </location>
</feature>
<dbReference type="InterPro" id="IPR006135">
    <property type="entry name" value="T3SS_substrate_exporter"/>
</dbReference>
<evidence type="ECO:0000256" key="2">
    <source>
        <dbReference type="SAM" id="MobiDB-lite"/>
    </source>
</evidence>
<keyword evidence="5" id="KW-1185">Reference proteome</keyword>
<feature type="region of interest" description="Disordered" evidence="2">
    <location>
        <begin position="1"/>
        <end position="24"/>
    </location>
</feature>
<comment type="caution">
    <text evidence="4">The sequence shown here is derived from an EMBL/GenBank/DDBJ whole genome shotgun (WGS) entry which is preliminary data.</text>
</comment>
<feature type="compositionally biased region" description="Basic and acidic residues" evidence="2">
    <location>
        <begin position="222"/>
        <end position="233"/>
    </location>
</feature>
<dbReference type="PANTHER" id="PTHR30531:SF12">
    <property type="entry name" value="FLAGELLAR BIOSYNTHETIC PROTEIN FLHB"/>
    <property type="match status" value="1"/>
</dbReference>
<dbReference type="Pfam" id="PF01312">
    <property type="entry name" value="Bac_export_2"/>
    <property type="match status" value="1"/>
</dbReference>
<evidence type="ECO:0000256" key="1">
    <source>
        <dbReference type="ARBA" id="ARBA00010690"/>
    </source>
</evidence>
<dbReference type="PRINTS" id="PR00950">
    <property type="entry name" value="TYPE3IMSPROT"/>
</dbReference>
<organism evidence="4 5">
    <name type="scientific">Aurantiacibacter flavus</name>
    <dbReference type="NCBI Taxonomy" id="3145232"/>
    <lineage>
        <taxon>Bacteria</taxon>
        <taxon>Pseudomonadati</taxon>
        <taxon>Pseudomonadota</taxon>
        <taxon>Alphaproteobacteria</taxon>
        <taxon>Sphingomonadales</taxon>
        <taxon>Erythrobacteraceae</taxon>
        <taxon>Aurantiacibacter</taxon>
    </lineage>
</organism>
<accession>A0ABV0CVX3</accession>
<feature type="transmembrane region" description="Helical" evidence="3">
    <location>
        <begin position="147"/>
        <end position="164"/>
    </location>
</feature>
<evidence type="ECO:0000313" key="4">
    <source>
        <dbReference type="EMBL" id="MEN7536826.1"/>
    </source>
</evidence>
<feature type="transmembrane region" description="Helical" evidence="3">
    <location>
        <begin position="80"/>
        <end position="104"/>
    </location>
</feature>
<dbReference type="Proteomes" id="UP001484535">
    <property type="component" value="Unassembled WGS sequence"/>
</dbReference>
<comment type="similarity">
    <text evidence="1">Belongs to the type III secretion exporter family.</text>
</comment>
<feature type="transmembrane region" description="Helical" evidence="3">
    <location>
        <begin position="33"/>
        <end position="54"/>
    </location>
</feature>
<dbReference type="RefSeq" id="WP_346784275.1">
    <property type="nucleotide sequence ID" value="NZ_JBDLBR010000002.1"/>
</dbReference>